<sequence>MRILLADDHHMFRSGLRRILEDDFPDAIIAEAASCDETLAQVARQRMDLLILDIAMGKENSLHILPAIRDACPDLPVLLLSMYDDKQFIVQALRAGVSGYLTKEHAPEELIRAIRTILGGRRYVSASVAAHLADYLAVGSSEFPHQTLSAREHEVFLRIAAGQSVSDIAKELCLSVKTISTYRTRILEKMDVGSNAELMRYAMQHGLVT</sequence>
<keyword evidence="4" id="KW-0804">Transcription</keyword>
<dbReference type="SMART" id="SM00448">
    <property type="entry name" value="REC"/>
    <property type="match status" value="1"/>
</dbReference>
<dbReference type="PANTHER" id="PTHR43214:SF41">
    <property type="entry name" value="NITRATE_NITRITE RESPONSE REGULATOR PROTEIN NARP"/>
    <property type="match status" value="1"/>
</dbReference>
<dbReference type="PRINTS" id="PR00038">
    <property type="entry name" value="HTHLUXR"/>
</dbReference>
<organism evidence="8 9">
    <name type="scientific">Kordiimonas lipolytica</name>
    <dbReference type="NCBI Taxonomy" id="1662421"/>
    <lineage>
        <taxon>Bacteria</taxon>
        <taxon>Pseudomonadati</taxon>
        <taxon>Pseudomonadota</taxon>
        <taxon>Alphaproteobacteria</taxon>
        <taxon>Kordiimonadales</taxon>
        <taxon>Kordiimonadaceae</taxon>
        <taxon>Kordiimonas</taxon>
    </lineage>
</organism>
<dbReference type="PROSITE" id="PS50043">
    <property type="entry name" value="HTH_LUXR_2"/>
    <property type="match status" value="1"/>
</dbReference>
<protein>
    <submittedName>
        <fullName evidence="8">Response regulator</fullName>
    </submittedName>
</protein>
<evidence type="ECO:0000259" key="6">
    <source>
        <dbReference type="PROSITE" id="PS50043"/>
    </source>
</evidence>
<keyword evidence="9" id="KW-1185">Reference proteome</keyword>
<dbReference type="Proteomes" id="UP001595776">
    <property type="component" value="Unassembled WGS sequence"/>
</dbReference>
<feature type="domain" description="HTH luxR-type" evidence="6">
    <location>
        <begin position="141"/>
        <end position="206"/>
    </location>
</feature>
<dbReference type="RefSeq" id="WP_068147806.1">
    <property type="nucleotide sequence ID" value="NZ_JBHSCR010000001.1"/>
</dbReference>
<keyword evidence="2" id="KW-0805">Transcription regulation</keyword>
<keyword evidence="1 5" id="KW-0597">Phosphoprotein</keyword>
<evidence type="ECO:0000313" key="8">
    <source>
        <dbReference type="EMBL" id="MFC4346810.1"/>
    </source>
</evidence>
<dbReference type="Gene3D" id="3.40.50.2300">
    <property type="match status" value="1"/>
</dbReference>
<feature type="modified residue" description="4-aspartylphosphate" evidence="5">
    <location>
        <position position="53"/>
    </location>
</feature>
<comment type="caution">
    <text evidence="8">The sequence shown here is derived from an EMBL/GenBank/DDBJ whole genome shotgun (WGS) entry which is preliminary data.</text>
</comment>
<dbReference type="Pfam" id="PF00072">
    <property type="entry name" value="Response_reg"/>
    <property type="match status" value="1"/>
</dbReference>
<feature type="domain" description="Response regulatory" evidence="7">
    <location>
        <begin position="2"/>
        <end position="118"/>
    </location>
</feature>
<dbReference type="SMART" id="SM00421">
    <property type="entry name" value="HTH_LUXR"/>
    <property type="match status" value="1"/>
</dbReference>
<dbReference type="InterPro" id="IPR000792">
    <property type="entry name" value="Tscrpt_reg_LuxR_C"/>
</dbReference>
<dbReference type="PROSITE" id="PS00622">
    <property type="entry name" value="HTH_LUXR_1"/>
    <property type="match status" value="1"/>
</dbReference>
<dbReference type="InterPro" id="IPR011006">
    <property type="entry name" value="CheY-like_superfamily"/>
</dbReference>
<name>A0ABV8U801_9PROT</name>
<dbReference type="Pfam" id="PF00196">
    <property type="entry name" value="GerE"/>
    <property type="match status" value="1"/>
</dbReference>
<evidence type="ECO:0000259" key="7">
    <source>
        <dbReference type="PROSITE" id="PS50110"/>
    </source>
</evidence>
<proteinExistence type="predicted"/>
<evidence type="ECO:0000256" key="2">
    <source>
        <dbReference type="ARBA" id="ARBA00023015"/>
    </source>
</evidence>
<evidence type="ECO:0000256" key="1">
    <source>
        <dbReference type="ARBA" id="ARBA00022553"/>
    </source>
</evidence>
<dbReference type="PROSITE" id="PS50110">
    <property type="entry name" value="RESPONSE_REGULATORY"/>
    <property type="match status" value="1"/>
</dbReference>
<reference evidence="9" key="1">
    <citation type="journal article" date="2019" name="Int. J. Syst. Evol. Microbiol.">
        <title>The Global Catalogue of Microorganisms (GCM) 10K type strain sequencing project: providing services to taxonomists for standard genome sequencing and annotation.</title>
        <authorList>
            <consortium name="The Broad Institute Genomics Platform"/>
            <consortium name="The Broad Institute Genome Sequencing Center for Infectious Disease"/>
            <person name="Wu L."/>
            <person name="Ma J."/>
        </authorList>
    </citation>
    <scope>NUCLEOTIDE SEQUENCE [LARGE SCALE GENOMIC DNA]</scope>
    <source>
        <strain evidence="9">CGMCC 1.15304</strain>
    </source>
</reference>
<dbReference type="CDD" id="cd17535">
    <property type="entry name" value="REC_NarL-like"/>
    <property type="match status" value="1"/>
</dbReference>
<gene>
    <name evidence="8" type="ORF">ACFO5Q_02990</name>
</gene>
<evidence type="ECO:0000256" key="3">
    <source>
        <dbReference type="ARBA" id="ARBA00023125"/>
    </source>
</evidence>
<keyword evidence="3" id="KW-0238">DNA-binding</keyword>
<dbReference type="SUPFAM" id="SSF46894">
    <property type="entry name" value="C-terminal effector domain of the bipartite response regulators"/>
    <property type="match status" value="1"/>
</dbReference>
<evidence type="ECO:0000256" key="4">
    <source>
        <dbReference type="ARBA" id="ARBA00023163"/>
    </source>
</evidence>
<dbReference type="InterPro" id="IPR001789">
    <property type="entry name" value="Sig_transdc_resp-reg_receiver"/>
</dbReference>
<dbReference type="CDD" id="cd06170">
    <property type="entry name" value="LuxR_C_like"/>
    <property type="match status" value="1"/>
</dbReference>
<dbReference type="SUPFAM" id="SSF52172">
    <property type="entry name" value="CheY-like"/>
    <property type="match status" value="1"/>
</dbReference>
<evidence type="ECO:0000256" key="5">
    <source>
        <dbReference type="PROSITE-ProRule" id="PRU00169"/>
    </source>
</evidence>
<dbReference type="InterPro" id="IPR016032">
    <property type="entry name" value="Sig_transdc_resp-reg_C-effctor"/>
</dbReference>
<accession>A0ABV8U801</accession>
<evidence type="ECO:0000313" key="9">
    <source>
        <dbReference type="Proteomes" id="UP001595776"/>
    </source>
</evidence>
<dbReference type="EMBL" id="JBHSCR010000001">
    <property type="protein sequence ID" value="MFC4346810.1"/>
    <property type="molecule type" value="Genomic_DNA"/>
</dbReference>
<dbReference type="InterPro" id="IPR058245">
    <property type="entry name" value="NreC/VraR/RcsB-like_REC"/>
</dbReference>
<dbReference type="InterPro" id="IPR039420">
    <property type="entry name" value="WalR-like"/>
</dbReference>
<dbReference type="PANTHER" id="PTHR43214">
    <property type="entry name" value="TWO-COMPONENT RESPONSE REGULATOR"/>
    <property type="match status" value="1"/>
</dbReference>